<dbReference type="PANTHER" id="PTHR24320">
    <property type="entry name" value="RETINOL DEHYDROGENASE"/>
    <property type="match status" value="1"/>
</dbReference>
<evidence type="ECO:0000256" key="1">
    <source>
        <dbReference type="ARBA" id="ARBA00006484"/>
    </source>
</evidence>
<evidence type="ECO:0000313" key="5">
    <source>
        <dbReference type="Proteomes" id="UP001527925"/>
    </source>
</evidence>
<comment type="caution">
    <text evidence="4">The sequence shown here is derived from an EMBL/GenBank/DDBJ whole genome shotgun (WGS) entry which is preliminary data.</text>
</comment>
<protein>
    <recommendedName>
        <fullName evidence="6">NAD(P)-binding protein</fullName>
    </recommendedName>
</protein>
<dbReference type="PRINTS" id="PR00081">
    <property type="entry name" value="GDHRDH"/>
</dbReference>
<accession>A0ABR4NF83</accession>
<evidence type="ECO:0008006" key="6">
    <source>
        <dbReference type="Google" id="ProtNLM"/>
    </source>
</evidence>
<dbReference type="SUPFAM" id="SSF51735">
    <property type="entry name" value="NAD(P)-binding Rossmann-fold domains"/>
    <property type="match status" value="1"/>
</dbReference>
<reference evidence="4 5" key="1">
    <citation type="submission" date="2023-09" db="EMBL/GenBank/DDBJ databases">
        <title>Pangenome analysis of Batrachochytrium dendrobatidis and related Chytrids.</title>
        <authorList>
            <person name="Yacoub M.N."/>
            <person name="Stajich J.E."/>
            <person name="James T.Y."/>
        </authorList>
    </citation>
    <scope>NUCLEOTIDE SEQUENCE [LARGE SCALE GENOMIC DNA]</scope>
    <source>
        <strain evidence="4 5">JEL0888</strain>
    </source>
</reference>
<dbReference type="Pfam" id="PF00106">
    <property type="entry name" value="adh_short"/>
    <property type="match status" value="1"/>
</dbReference>
<evidence type="ECO:0000256" key="2">
    <source>
        <dbReference type="ARBA" id="ARBA00022857"/>
    </source>
</evidence>
<keyword evidence="5" id="KW-1185">Reference proteome</keyword>
<proteinExistence type="inferred from homology"/>
<dbReference type="Gene3D" id="3.40.50.720">
    <property type="entry name" value="NAD(P)-binding Rossmann-like Domain"/>
    <property type="match status" value="1"/>
</dbReference>
<gene>
    <name evidence="4" type="ORF">HK105_202061</name>
</gene>
<keyword evidence="3" id="KW-0560">Oxidoreductase</keyword>
<dbReference type="InterPro" id="IPR002347">
    <property type="entry name" value="SDR_fam"/>
</dbReference>
<name>A0ABR4NF83_9FUNG</name>
<sequence length="300" mass="32352">MSRYFSLADMPDMTGKTVVVTGATMGLGYHSARVFASHGARVLVHGRTAEKAGKAVEQLQAETGSEELVAVHGDLSSLDSVKKLANAISKATKRIDVLMLNAGVAGLDFELSQDGIEMHMAVNYVAHFYLFKKLEHTLKVSKARVVSVSSGAAASTCHAGGVPLSLEAWNNKAEYNELRSYGDSKLANILFTKYVAEHYGSAGIVATVVDPGVVWTALNARAAGSSMFSMFLRNVAWFFSSKPEEAVLTQIFASVSPRVENGTSWQLVCLPWDVRGKTQGEGAALLWKMTEKVLREKGFA</sequence>
<dbReference type="InterPro" id="IPR036291">
    <property type="entry name" value="NAD(P)-bd_dom_sf"/>
</dbReference>
<keyword evidence="2" id="KW-0521">NADP</keyword>
<evidence type="ECO:0000313" key="4">
    <source>
        <dbReference type="EMBL" id="KAL2918134.1"/>
    </source>
</evidence>
<dbReference type="PANTHER" id="PTHR24320:SF282">
    <property type="entry name" value="WW DOMAIN-CONTAINING OXIDOREDUCTASE"/>
    <property type="match status" value="1"/>
</dbReference>
<dbReference type="Proteomes" id="UP001527925">
    <property type="component" value="Unassembled WGS sequence"/>
</dbReference>
<evidence type="ECO:0000256" key="3">
    <source>
        <dbReference type="ARBA" id="ARBA00023002"/>
    </source>
</evidence>
<comment type="similarity">
    <text evidence="1">Belongs to the short-chain dehydrogenases/reductases (SDR) family.</text>
</comment>
<organism evidence="4 5">
    <name type="scientific">Polyrhizophydium stewartii</name>
    <dbReference type="NCBI Taxonomy" id="2732419"/>
    <lineage>
        <taxon>Eukaryota</taxon>
        <taxon>Fungi</taxon>
        <taxon>Fungi incertae sedis</taxon>
        <taxon>Chytridiomycota</taxon>
        <taxon>Chytridiomycota incertae sedis</taxon>
        <taxon>Chytridiomycetes</taxon>
        <taxon>Rhizophydiales</taxon>
        <taxon>Rhizophydiales incertae sedis</taxon>
        <taxon>Polyrhizophydium</taxon>
    </lineage>
</organism>
<dbReference type="EMBL" id="JADGIZ020000007">
    <property type="protein sequence ID" value="KAL2918134.1"/>
    <property type="molecule type" value="Genomic_DNA"/>
</dbReference>